<feature type="region of interest" description="Disordered" evidence="2">
    <location>
        <begin position="321"/>
        <end position="341"/>
    </location>
</feature>
<feature type="region of interest" description="Disordered" evidence="2">
    <location>
        <begin position="89"/>
        <end position="134"/>
    </location>
</feature>
<feature type="domain" description="DnaB/C C-terminal" evidence="3">
    <location>
        <begin position="159"/>
        <end position="231"/>
    </location>
</feature>
<dbReference type="EMBL" id="DXGE01000006">
    <property type="protein sequence ID" value="HIW85111.1"/>
    <property type="molecule type" value="Genomic_DNA"/>
</dbReference>
<evidence type="ECO:0000256" key="2">
    <source>
        <dbReference type="SAM" id="MobiDB-lite"/>
    </source>
</evidence>
<name>A0A9D1UFX3_9FIRM</name>
<dbReference type="PANTHER" id="PTHR37293">
    <property type="entry name" value="PHAGE REPLICATION PROTEIN-RELATED"/>
    <property type="match status" value="1"/>
</dbReference>
<feature type="compositionally biased region" description="Polar residues" evidence="2">
    <location>
        <begin position="111"/>
        <end position="122"/>
    </location>
</feature>
<accession>A0A9D1UFX3</accession>
<dbReference type="Gene3D" id="1.10.10.630">
    <property type="entry name" value="DnaD domain-like"/>
    <property type="match status" value="2"/>
</dbReference>
<sequence length="359" mass="39959">MDYRINPAGGIWQGGMFFVPVQLADKYLKLASEYQIKALLYILSKNGVATSAELSKKLGIPAADAENMMDFWLEEGVLLSGSESGNSIPAAGIVPAPAPPKAEKPQDLPSPESTVQTESAPETQRRVKSPAVKAPSLSPKEIVAIGSQKPQVARLLGEAQKIYGRTISHSEQEMIVNLTEFYGMPAEVVMMLLAYCENLRVNGRAVSAGYFYKTAQNWLEEGIDTPALAESRICELEKTDAFWQSLKDAAGFTRKAPTDKQAEMILRWRSDFSDEMILRAAGIMNENIDKPDLRYMDKILKNWKTAGIKTIEDVARANESFEKKKAQKEKSRRGEISRKPTYDLDKIKKDALNNTDIKY</sequence>
<dbReference type="Pfam" id="PF07261">
    <property type="entry name" value="DnaB_2"/>
    <property type="match status" value="2"/>
</dbReference>
<comment type="caution">
    <text evidence="4">The sequence shown here is derived from an EMBL/GenBank/DDBJ whole genome shotgun (WGS) entry which is preliminary data.</text>
</comment>
<dbReference type="InterPro" id="IPR006343">
    <property type="entry name" value="DnaB/C_C"/>
</dbReference>
<gene>
    <name evidence="4" type="ORF">IAA48_01305</name>
</gene>
<dbReference type="NCBIfam" id="TIGR01446">
    <property type="entry name" value="DnaD_dom"/>
    <property type="match status" value="1"/>
</dbReference>
<dbReference type="AlphaFoldDB" id="A0A9D1UFX3"/>
<evidence type="ECO:0000256" key="1">
    <source>
        <dbReference type="ARBA" id="ARBA00093462"/>
    </source>
</evidence>
<dbReference type="SUPFAM" id="SSF158499">
    <property type="entry name" value="DnaD domain-like"/>
    <property type="match status" value="2"/>
</dbReference>
<dbReference type="Proteomes" id="UP000824205">
    <property type="component" value="Unassembled WGS sequence"/>
</dbReference>
<dbReference type="PIRSF" id="PIRSF033722">
    <property type="entry name" value="DnaD_CA_C3587_prd"/>
    <property type="match status" value="1"/>
</dbReference>
<protein>
    <submittedName>
        <fullName evidence="4">DnaD domain protein</fullName>
    </submittedName>
</protein>
<dbReference type="InterPro" id="IPR053162">
    <property type="entry name" value="DnaD"/>
</dbReference>
<dbReference type="InterPro" id="IPR034829">
    <property type="entry name" value="DnaD-like_sf"/>
</dbReference>
<comment type="similarity">
    <text evidence="1">Belongs to the DnaB/DnaD family.</text>
</comment>
<organism evidence="4 5">
    <name type="scientific">Candidatus Eubacterium faecipullorum</name>
    <dbReference type="NCBI Taxonomy" id="2838571"/>
    <lineage>
        <taxon>Bacteria</taxon>
        <taxon>Bacillati</taxon>
        <taxon>Bacillota</taxon>
        <taxon>Clostridia</taxon>
        <taxon>Eubacteriales</taxon>
        <taxon>Eubacteriaceae</taxon>
        <taxon>Eubacterium</taxon>
    </lineage>
</organism>
<evidence type="ECO:0000259" key="3">
    <source>
        <dbReference type="Pfam" id="PF07261"/>
    </source>
</evidence>
<dbReference type="PANTHER" id="PTHR37293:SF5">
    <property type="entry name" value="DNA REPLICATION PROTEIN"/>
    <property type="match status" value="1"/>
</dbReference>
<proteinExistence type="inferred from homology"/>
<feature type="domain" description="DnaB/C C-terminal" evidence="3">
    <location>
        <begin position="257"/>
        <end position="315"/>
    </location>
</feature>
<reference evidence="4" key="1">
    <citation type="journal article" date="2021" name="PeerJ">
        <title>Extensive microbial diversity within the chicken gut microbiome revealed by metagenomics and culture.</title>
        <authorList>
            <person name="Gilroy R."/>
            <person name="Ravi A."/>
            <person name="Getino M."/>
            <person name="Pursley I."/>
            <person name="Horton D.L."/>
            <person name="Alikhan N.F."/>
            <person name="Baker D."/>
            <person name="Gharbi K."/>
            <person name="Hall N."/>
            <person name="Watson M."/>
            <person name="Adriaenssens E.M."/>
            <person name="Foster-Nyarko E."/>
            <person name="Jarju S."/>
            <person name="Secka A."/>
            <person name="Antonio M."/>
            <person name="Oren A."/>
            <person name="Chaudhuri R.R."/>
            <person name="La Ragione R."/>
            <person name="Hildebrand F."/>
            <person name="Pallen M.J."/>
        </authorList>
    </citation>
    <scope>NUCLEOTIDE SEQUENCE</scope>
    <source>
        <strain evidence="4">421</strain>
    </source>
</reference>
<dbReference type="InterPro" id="IPR017019">
    <property type="entry name" value="DNA_replication_prd_bac"/>
</dbReference>
<reference evidence="4" key="2">
    <citation type="submission" date="2021-04" db="EMBL/GenBank/DDBJ databases">
        <authorList>
            <person name="Gilroy R."/>
        </authorList>
    </citation>
    <scope>NUCLEOTIDE SEQUENCE</scope>
    <source>
        <strain evidence="4">421</strain>
    </source>
</reference>
<evidence type="ECO:0000313" key="5">
    <source>
        <dbReference type="Proteomes" id="UP000824205"/>
    </source>
</evidence>
<evidence type="ECO:0000313" key="4">
    <source>
        <dbReference type="EMBL" id="HIW85111.1"/>
    </source>
</evidence>